<dbReference type="Proteomes" id="UP000018208">
    <property type="component" value="Unassembled WGS sequence"/>
</dbReference>
<dbReference type="AlphaFoldDB" id="V6LVS7"/>
<sequence length="78" mass="8735">MICGGFSSTAFADLPEPVQKAFQEHSKEFGQVQIVEIKQQVVAGINYKFIIQAGDKKGVMTLWAKLDRTVQCTSIDWE</sequence>
<dbReference type="VEuPathDB" id="GiardiaDB:SS50377_22880"/>
<proteinExistence type="predicted"/>
<dbReference type="Pfam" id="PF00031">
    <property type="entry name" value="Cystatin"/>
    <property type="match status" value="1"/>
</dbReference>
<dbReference type="EMBL" id="KI545978">
    <property type="protein sequence ID" value="EST48732.1"/>
    <property type="molecule type" value="Genomic_DNA"/>
</dbReference>
<evidence type="ECO:0000313" key="4">
    <source>
        <dbReference type="Proteomes" id="UP000018208"/>
    </source>
</evidence>
<accession>V6LVS7</accession>
<dbReference type="InterPro" id="IPR046350">
    <property type="entry name" value="Cystatin_sf"/>
</dbReference>
<dbReference type="EMBL" id="AUWU02000003">
    <property type="protein sequence ID" value="KAH0575253.1"/>
    <property type="molecule type" value="Genomic_DNA"/>
</dbReference>
<evidence type="ECO:0000259" key="1">
    <source>
        <dbReference type="Pfam" id="PF00031"/>
    </source>
</evidence>
<name>V6LVS7_9EUKA</name>
<reference evidence="2 3" key="1">
    <citation type="journal article" date="2014" name="PLoS Genet.">
        <title>The Genome of Spironucleus salmonicida Highlights a Fish Pathogen Adapted to Fluctuating Environments.</title>
        <authorList>
            <person name="Xu F."/>
            <person name="Jerlstrom-Hultqvist J."/>
            <person name="Einarsson E."/>
            <person name="Astvaldsson A."/>
            <person name="Svard S.G."/>
            <person name="Andersson J.O."/>
        </authorList>
    </citation>
    <scope>NUCLEOTIDE SEQUENCE</scope>
    <source>
        <strain evidence="3">ATCC 50377</strain>
    </source>
</reference>
<keyword evidence="4" id="KW-1185">Reference proteome</keyword>
<dbReference type="InterPro" id="IPR018073">
    <property type="entry name" value="Prot_inh_cystat_CS"/>
</dbReference>
<dbReference type="InterPro" id="IPR000010">
    <property type="entry name" value="Cystatin_dom"/>
</dbReference>
<dbReference type="PROSITE" id="PS00287">
    <property type="entry name" value="CYSTATIN"/>
    <property type="match status" value="1"/>
</dbReference>
<dbReference type="SUPFAM" id="SSF54403">
    <property type="entry name" value="Cystatin/monellin"/>
    <property type="match status" value="1"/>
</dbReference>
<evidence type="ECO:0000313" key="3">
    <source>
        <dbReference type="EMBL" id="KAH0575253.1"/>
    </source>
</evidence>
<reference evidence="3" key="2">
    <citation type="submission" date="2020-12" db="EMBL/GenBank/DDBJ databases">
        <title>New Spironucleus salmonicida genome in near-complete chromosomes.</title>
        <authorList>
            <person name="Xu F."/>
            <person name="Kurt Z."/>
            <person name="Jimenez-Gonzalez A."/>
            <person name="Astvaldsson A."/>
            <person name="Andersson J.O."/>
            <person name="Svard S.G."/>
        </authorList>
    </citation>
    <scope>NUCLEOTIDE SEQUENCE</scope>
    <source>
        <strain evidence="3">ATCC 50377</strain>
    </source>
</reference>
<feature type="domain" description="Cystatin" evidence="1">
    <location>
        <begin position="23"/>
        <end position="64"/>
    </location>
</feature>
<dbReference type="Gene3D" id="3.10.450.10">
    <property type="match status" value="1"/>
</dbReference>
<dbReference type="GO" id="GO:0004869">
    <property type="term" value="F:cysteine-type endopeptidase inhibitor activity"/>
    <property type="evidence" value="ECO:0007669"/>
    <property type="project" value="InterPro"/>
</dbReference>
<evidence type="ECO:0000313" key="2">
    <source>
        <dbReference type="EMBL" id="EST48732.1"/>
    </source>
</evidence>
<protein>
    <submittedName>
        <fullName evidence="2">Cystatin domain protein</fullName>
    </submittedName>
    <submittedName>
        <fullName evidence="3">Cystatin domain-containing protein</fullName>
    </submittedName>
</protein>
<organism evidence="2">
    <name type="scientific">Spironucleus salmonicida</name>
    <dbReference type="NCBI Taxonomy" id="348837"/>
    <lineage>
        <taxon>Eukaryota</taxon>
        <taxon>Metamonada</taxon>
        <taxon>Diplomonadida</taxon>
        <taxon>Hexamitidae</taxon>
        <taxon>Hexamitinae</taxon>
        <taxon>Spironucleus</taxon>
    </lineage>
</organism>
<gene>
    <name evidence="2" type="ORF">SS50377_11049</name>
    <name evidence="3" type="ORF">SS50377_22880</name>
</gene>